<protein>
    <submittedName>
        <fullName evidence="9">Crotonase/enoyl-CoA hydratase family protein</fullName>
    </submittedName>
</protein>
<dbReference type="Pfam" id="PF00378">
    <property type="entry name" value="ECH_1"/>
    <property type="match status" value="1"/>
</dbReference>
<dbReference type="InterPro" id="IPR045002">
    <property type="entry name" value="Ech1-like"/>
</dbReference>
<dbReference type="Proteomes" id="UP001302477">
    <property type="component" value="Chromosome"/>
</dbReference>
<dbReference type="GO" id="GO:0005737">
    <property type="term" value="C:cytoplasm"/>
    <property type="evidence" value="ECO:0007669"/>
    <property type="project" value="UniProtKB-ARBA"/>
</dbReference>
<keyword evidence="7" id="KW-0576">Peroxisome</keyword>
<evidence type="ECO:0000256" key="2">
    <source>
        <dbReference type="ARBA" id="ARBA00005005"/>
    </source>
</evidence>
<keyword evidence="10" id="KW-1185">Reference proteome</keyword>
<dbReference type="Gene3D" id="1.10.12.10">
    <property type="entry name" value="Lyase 2-enoyl-coa Hydratase, Chain A, domain 2"/>
    <property type="match status" value="1"/>
</dbReference>
<keyword evidence="8" id="KW-0413">Isomerase</keyword>
<dbReference type="EMBL" id="CP137555">
    <property type="protein sequence ID" value="WOX06364.1"/>
    <property type="molecule type" value="Genomic_DNA"/>
</dbReference>
<evidence type="ECO:0000256" key="7">
    <source>
        <dbReference type="ARBA" id="ARBA00023140"/>
    </source>
</evidence>
<name>A0AAU0N268_9GAMM</name>
<sequence>MADHGTQFEYSCFNVSIADHIAHVQLSRPDQMNTMNKAFWKELPELIGKIDGESLARVIVISSTGKHFSAGMDLSVFSDPNAVPMTGDPGRMGENLRRVVMQLQDSLSSLEKSRIPVLVAIHGGCIGGALDMVCAADCRYASEDAFFTIKETELGMTADVGTLQRFPKLVSQGMVRELAYTGRKFSASEAHAMGLVNKVFANQEALIAAVMEIAAQIAANSPLAVVGCKEMLNYSRDHSVEDSLRYMATWQSGMFRQDDMMKSFIAKSQKTQPAFDEVWPIAPLFDQ</sequence>
<dbReference type="RefSeq" id="WP_318954821.1">
    <property type="nucleotide sequence ID" value="NZ_CP137555.1"/>
</dbReference>
<dbReference type="InterPro" id="IPR001753">
    <property type="entry name" value="Enoyl-CoA_hydra/iso"/>
</dbReference>
<evidence type="ECO:0000256" key="3">
    <source>
        <dbReference type="ARBA" id="ARBA00005254"/>
    </source>
</evidence>
<dbReference type="InterPro" id="IPR029045">
    <property type="entry name" value="ClpP/crotonase-like_dom_sf"/>
</dbReference>
<comment type="subcellular location">
    <subcellularLocation>
        <location evidence="1">Peroxisome</location>
    </subcellularLocation>
</comment>
<evidence type="ECO:0000256" key="8">
    <source>
        <dbReference type="ARBA" id="ARBA00023235"/>
    </source>
</evidence>
<dbReference type="FunFam" id="3.90.226.10:FF:000024">
    <property type="entry name" value="Delta3,5-delta2,4-dienoyl-CoA isomerase"/>
    <property type="match status" value="1"/>
</dbReference>
<accession>A0AAU0N268</accession>
<dbReference type="GO" id="GO:0016853">
    <property type="term" value="F:isomerase activity"/>
    <property type="evidence" value="ECO:0007669"/>
    <property type="project" value="UniProtKB-KW"/>
</dbReference>
<evidence type="ECO:0000256" key="6">
    <source>
        <dbReference type="ARBA" id="ARBA00023098"/>
    </source>
</evidence>
<evidence type="ECO:0000256" key="1">
    <source>
        <dbReference type="ARBA" id="ARBA00004275"/>
    </source>
</evidence>
<keyword evidence="6" id="KW-0443">Lipid metabolism</keyword>
<comment type="similarity">
    <text evidence="3">Belongs to the enoyl-CoA hydratase/isomerase family.</text>
</comment>
<reference evidence="9 10" key="1">
    <citation type="submission" date="2023-10" db="EMBL/GenBank/DDBJ databases">
        <title>Description of Microbulbifer bruguierae sp. nov., isolated from the sediments of mangrove plant Bruguiera sexangula and comparative genomic analyses of the genus Microbulbifer.</title>
        <authorList>
            <person name="Long M."/>
        </authorList>
    </citation>
    <scope>NUCLEOTIDE SEQUENCE [LARGE SCALE GENOMIC DNA]</scope>
    <source>
        <strain evidence="9 10">SPO729</strain>
    </source>
</reference>
<evidence type="ECO:0000256" key="5">
    <source>
        <dbReference type="ARBA" id="ARBA00022990"/>
    </source>
</evidence>
<keyword evidence="5" id="KW-0007">Acetylation</keyword>
<dbReference type="Gene3D" id="3.90.226.10">
    <property type="entry name" value="2-enoyl-CoA Hydratase, Chain A, domain 1"/>
    <property type="match status" value="1"/>
</dbReference>
<keyword evidence="4" id="KW-0276">Fatty acid metabolism</keyword>
<dbReference type="CDD" id="cd06558">
    <property type="entry name" value="crotonase-like"/>
    <property type="match status" value="1"/>
</dbReference>
<evidence type="ECO:0000313" key="10">
    <source>
        <dbReference type="Proteomes" id="UP001302477"/>
    </source>
</evidence>
<dbReference type="GO" id="GO:0006631">
    <property type="term" value="P:fatty acid metabolic process"/>
    <property type="evidence" value="ECO:0007669"/>
    <property type="project" value="UniProtKB-KW"/>
</dbReference>
<dbReference type="FunFam" id="1.10.12.10:FF:000004">
    <property type="entry name" value="Delta3,5-delta2,4-dienoyl-CoA isomerase"/>
    <property type="match status" value="1"/>
</dbReference>
<dbReference type="KEGG" id="mpaf:R5R33_04340"/>
<evidence type="ECO:0000256" key="4">
    <source>
        <dbReference type="ARBA" id="ARBA00022832"/>
    </source>
</evidence>
<dbReference type="InterPro" id="IPR014748">
    <property type="entry name" value="Enoyl-CoA_hydra_C"/>
</dbReference>
<dbReference type="SUPFAM" id="SSF52096">
    <property type="entry name" value="ClpP/crotonase"/>
    <property type="match status" value="1"/>
</dbReference>
<dbReference type="AlphaFoldDB" id="A0AAU0N268"/>
<dbReference type="NCBIfam" id="NF004794">
    <property type="entry name" value="PRK06142.1"/>
    <property type="match status" value="1"/>
</dbReference>
<gene>
    <name evidence="9" type="ORF">R5R33_04340</name>
</gene>
<proteinExistence type="inferred from homology"/>
<dbReference type="PANTHER" id="PTHR43149">
    <property type="entry name" value="ENOYL-COA HYDRATASE"/>
    <property type="match status" value="1"/>
</dbReference>
<organism evidence="9 10">
    <name type="scientific">Microbulbifer pacificus</name>
    <dbReference type="NCBI Taxonomy" id="407164"/>
    <lineage>
        <taxon>Bacteria</taxon>
        <taxon>Pseudomonadati</taxon>
        <taxon>Pseudomonadota</taxon>
        <taxon>Gammaproteobacteria</taxon>
        <taxon>Cellvibrionales</taxon>
        <taxon>Microbulbiferaceae</taxon>
        <taxon>Microbulbifer</taxon>
    </lineage>
</organism>
<comment type="pathway">
    <text evidence="2">Lipid metabolism; fatty acid beta-oxidation.</text>
</comment>
<evidence type="ECO:0000313" key="9">
    <source>
        <dbReference type="EMBL" id="WOX06364.1"/>
    </source>
</evidence>